<reference evidence="2 3" key="1">
    <citation type="journal article" date="2010" name="Int. J. Syst. Evol. Microbiol.">
        <title>Thiohalobacter thiocyanaticus gen. nov., sp. nov., a moderately halophilic, sulfur-oxidizing gammaproteobacterium from hypersaline lakes, that utilizes thiocyanate.</title>
        <authorList>
            <person name="Sorokin D.Y."/>
            <person name="Kovaleva O.L."/>
            <person name="Tourova T.P."/>
            <person name="Muyzer G."/>
        </authorList>
    </citation>
    <scope>NUCLEOTIDE SEQUENCE [LARGE SCALE GENOMIC DNA]</scope>
    <source>
        <strain evidence="2 3">Hrh1</strain>
    </source>
</reference>
<protein>
    <recommendedName>
        <fullName evidence="1">DUF6602 domain-containing protein</fullName>
    </recommendedName>
</protein>
<evidence type="ECO:0000259" key="1">
    <source>
        <dbReference type="Pfam" id="PF20247"/>
    </source>
</evidence>
<dbReference type="Proteomes" id="UP000287798">
    <property type="component" value="Unassembled WGS sequence"/>
</dbReference>
<dbReference type="InterPro" id="IPR046537">
    <property type="entry name" value="DUF6602"/>
</dbReference>
<dbReference type="CDD" id="cd21173">
    <property type="entry name" value="NucC-like"/>
    <property type="match status" value="1"/>
</dbReference>
<evidence type="ECO:0000313" key="3">
    <source>
        <dbReference type="Proteomes" id="UP000287798"/>
    </source>
</evidence>
<dbReference type="Pfam" id="PF20247">
    <property type="entry name" value="DUF6602"/>
    <property type="match status" value="1"/>
</dbReference>
<organism evidence="2 3">
    <name type="scientific">Thiohalobacter thiocyanaticus</name>
    <dbReference type="NCBI Taxonomy" id="585455"/>
    <lineage>
        <taxon>Bacteria</taxon>
        <taxon>Pseudomonadati</taxon>
        <taxon>Pseudomonadota</taxon>
        <taxon>Gammaproteobacteria</taxon>
        <taxon>Thiohalobacterales</taxon>
        <taxon>Thiohalobacteraceae</taxon>
        <taxon>Thiohalobacter</taxon>
    </lineage>
</organism>
<gene>
    <name evidence="2" type="ORF">D6C00_12305</name>
</gene>
<dbReference type="AlphaFoldDB" id="A0A426QLI6"/>
<accession>A0A426QLI6</accession>
<evidence type="ECO:0000313" key="2">
    <source>
        <dbReference type="EMBL" id="RRQ22631.1"/>
    </source>
</evidence>
<sequence>MKSSLHRSMRHDLHDYMSQLSVKMDAEYSRIRKSAAGDPGTAGDEGEENWAQLLREWLPPAYRVVTKGQLIDGKGQLSPQVDVIVLKPSYPAALHHKKKYFIAGVAAVFECKLTLKRADLSKATATCVAIKRLSGVREGTPYKELMTGPIYGVLAHSHQWRGPDATQTIDDHLVAADSSHVGHPRETLDLVCISNLASWVVSKSPLFDPQEEIDDAARAKLNPKGVPATTYMCHAGAKGAFADTEFENFTPVGVFVSQLLVKLAWDDVQLRDIASYFLSVEFSRSAVGQSRHWDWSVYSVGLRRKLSLSRLHTEIDWNEWSATIE</sequence>
<dbReference type="EMBL" id="QZMU01000001">
    <property type="protein sequence ID" value="RRQ22631.1"/>
    <property type="molecule type" value="Genomic_DNA"/>
</dbReference>
<name>A0A426QLI6_9GAMM</name>
<keyword evidence="3" id="KW-1185">Reference proteome</keyword>
<feature type="domain" description="DUF6602" evidence="1">
    <location>
        <begin position="33"/>
        <end position="133"/>
    </location>
</feature>
<proteinExistence type="predicted"/>
<comment type="caution">
    <text evidence="2">The sequence shown here is derived from an EMBL/GenBank/DDBJ whole genome shotgun (WGS) entry which is preliminary data.</text>
</comment>